<dbReference type="Gene3D" id="1.25.40.10">
    <property type="entry name" value="Tetratricopeptide repeat domain"/>
    <property type="match status" value="2"/>
</dbReference>
<dbReference type="Pfam" id="PF13181">
    <property type="entry name" value="TPR_8"/>
    <property type="match status" value="3"/>
</dbReference>
<gene>
    <name evidence="3" type="ORF">HZF10_05235</name>
</gene>
<accession>A0A7Y8Y0F4</accession>
<keyword evidence="1" id="KW-0802">TPR repeat</keyword>
<dbReference type="InterPro" id="IPR011990">
    <property type="entry name" value="TPR-like_helical_dom_sf"/>
</dbReference>
<feature type="repeat" description="TPR" evidence="1">
    <location>
        <begin position="17"/>
        <end position="50"/>
    </location>
</feature>
<dbReference type="RefSeq" id="WP_176005129.1">
    <property type="nucleotide sequence ID" value="NZ_JABWMI010000006.1"/>
</dbReference>
<evidence type="ECO:0000256" key="1">
    <source>
        <dbReference type="PROSITE-ProRule" id="PRU00339"/>
    </source>
</evidence>
<name>A0A7Y8Y0F4_9FLAO</name>
<feature type="chain" id="PRO_5031270484" evidence="2">
    <location>
        <begin position="19"/>
        <end position="592"/>
    </location>
</feature>
<evidence type="ECO:0000313" key="4">
    <source>
        <dbReference type="Proteomes" id="UP000535020"/>
    </source>
</evidence>
<evidence type="ECO:0000313" key="3">
    <source>
        <dbReference type="EMBL" id="NYA70314.1"/>
    </source>
</evidence>
<evidence type="ECO:0000256" key="2">
    <source>
        <dbReference type="SAM" id="SignalP"/>
    </source>
</evidence>
<keyword evidence="4" id="KW-1185">Reference proteome</keyword>
<sequence length="592" mass="69109">MKRIFALIAVLFSLAAFAQNEQLAQNYFDKGEFEKAKVSYQELLKNQPSNSIYFQRLIESFQQLQQLEEAERLLRERFDRYKQGGLLVEIGYNYQLKKDESKAKKYYEDALDRIKQNVGEVYSVASTFEKRSLLDYSLRAYKLALEKEPKMNFNYQMALLYGQQGNTEMMINTFLDEAFTNPNSGIVVQNQLSRFMNEDADTNFNETLRKALLLRAQKNQDIFWNQYLSWFYVQQKEYGKAFIQEKAIYKRNPETFFNIVNLAELAVQENDSETAKEIFGWVLENTTDIDLRVKANYYLMEMRVKSATDKDNALIEGDFKKLMDEFGLNPFTLDLQILQAHFVTFNMKNPELGKTLLKEALQLQLNKYQQSDVKMELADILLYEEKFNQALIYYSQIEDDLKNDAVGHEASLKSARTSYFKGDFTWAQAQFKTLKSASTQLIANDALEYFLLISDNTVEDSTQTALKKFARADYLLYQNKIKESEAAFQAILQEFKGQPIEGVALLRLGRIYEKTGDYNTALTLYKSIIDNHADGIYVDEALYFSADIYNYNLKDPEKAKPLYEKVIFEHQDSIYFVEARKKYRTLRGDTNL</sequence>
<feature type="signal peptide" evidence="2">
    <location>
        <begin position="1"/>
        <end position="18"/>
    </location>
</feature>
<dbReference type="AlphaFoldDB" id="A0A7Y8Y0F4"/>
<keyword evidence="2" id="KW-0732">Signal</keyword>
<comment type="caution">
    <text evidence="3">The sequence shown here is derived from an EMBL/GenBank/DDBJ whole genome shotgun (WGS) entry which is preliminary data.</text>
</comment>
<reference evidence="3 4" key="1">
    <citation type="submission" date="2020-07" db="EMBL/GenBank/DDBJ databases">
        <authorList>
            <person name="Sun Q."/>
        </authorList>
    </citation>
    <scope>NUCLEOTIDE SEQUENCE [LARGE SCALE GENOMIC DNA]</scope>
    <source>
        <strain evidence="3 4">MAH-1</strain>
    </source>
</reference>
<proteinExistence type="predicted"/>
<dbReference type="Pfam" id="PF13432">
    <property type="entry name" value="TPR_16"/>
    <property type="match status" value="1"/>
</dbReference>
<dbReference type="EMBL" id="JACBJI010000002">
    <property type="protein sequence ID" value="NYA70314.1"/>
    <property type="molecule type" value="Genomic_DNA"/>
</dbReference>
<feature type="repeat" description="TPR" evidence="1">
    <location>
        <begin position="502"/>
        <end position="535"/>
    </location>
</feature>
<dbReference type="SMART" id="SM00028">
    <property type="entry name" value="TPR"/>
    <property type="match status" value="5"/>
</dbReference>
<protein>
    <submittedName>
        <fullName evidence="3">Tetratricopeptide repeat protein</fullName>
    </submittedName>
</protein>
<dbReference type="SUPFAM" id="SSF48452">
    <property type="entry name" value="TPR-like"/>
    <property type="match status" value="3"/>
</dbReference>
<dbReference type="InterPro" id="IPR019734">
    <property type="entry name" value="TPR_rpt"/>
</dbReference>
<dbReference type="PROSITE" id="PS50005">
    <property type="entry name" value="TPR"/>
    <property type="match status" value="2"/>
</dbReference>
<dbReference type="Proteomes" id="UP000535020">
    <property type="component" value="Unassembled WGS sequence"/>
</dbReference>
<organism evidence="3 4">
    <name type="scientific">Flavobacterium agri</name>
    <dbReference type="NCBI Taxonomy" id="2743471"/>
    <lineage>
        <taxon>Bacteria</taxon>
        <taxon>Pseudomonadati</taxon>
        <taxon>Bacteroidota</taxon>
        <taxon>Flavobacteriia</taxon>
        <taxon>Flavobacteriales</taxon>
        <taxon>Flavobacteriaceae</taxon>
        <taxon>Flavobacterium</taxon>
    </lineage>
</organism>